<accession>M4B9L0</accession>
<evidence type="ECO:0000313" key="2">
    <source>
        <dbReference type="Proteomes" id="UP000011713"/>
    </source>
</evidence>
<evidence type="ECO:0000313" key="1">
    <source>
        <dbReference type="EnsemblProtists" id="HpaP802970"/>
    </source>
</evidence>
<organism evidence="1 2">
    <name type="scientific">Hyaloperonospora arabidopsidis (strain Emoy2)</name>
    <name type="common">Downy mildew agent</name>
    <name type="synonym">Peronospora arabidopsidis</name>
    <dbReference type="NCBI Taxonomy" id="559515"/>
    <lineage>
        <taxon>Eukaryota</taxon>
        <taxon>Sar</taxon>
        <taxon>Stramenopiles</taxon>
        <taxon>Oomycota</taxon>
        <taxon>Peronosporomycetes</taxon>
        <taxon>Peronosporales</taxon>
        <taxon>Peronosporaceae</taxon>
        <taxon>Hyaloperonospora</taxon>
    </lineage>
</organism>
<dbReference type="VEuPathDB" id="FungiDB:HpaG802970"/>
<keyword evidence="2" id="KW-1185">Reference proteome</keyword>
<dbReference type="AlphaFoldDB" id="M4B9L0"/>
<name>M4B9L0_HYAAE</name>
<dbReference type="InParanoid" id="M4B9L0"/>
<dbReference type="EnsemblProtists" id="HpaT802970">
    <property type="protein sequence ID" value="HpaP802970"/>
    <property type="gene ID" value="HpaG802970"/>
</dbReference>
<reference evidence="2" key="1">
    <citation type="journal article" date="2010" name="Science">
        <title>Signatures of adaptation to obligate biotrophy in the Hyaloperonospora arabidopsidis genome.</title>
        <authorList>
            <person name="Baxter L."/>
            <person name="Tripathy S."/>
            <person name="Ishaque N."/>
            <person name="Boot N."/>
            <person name="Cabral A."/>
            <person name="Kemen E."/>
            <person name="Thines M."/>
            <person name="Ah-Fong A."/>
            <person name="Anderson R."/>
            <person name="Badejoko W."/>
            <person name="Bittner-Eddy P."/>
            <person name="Boore J.L."/>
            <person name="Chibucos M.C."/>
            <person name="Coates M."/>
            <person name="Dehal P."/>
            <person name="Delehaunty K."/>
            <person name="Dong S."/>
            <person name="Downton P."/>
            <person name="Dumas B."/>
            <person name="Fabro G."/>
            <person name="Fronick C."/>
            <person name="Fuerstenberg S.I."/>
            <person name="Fulton L."/>
            <person name="Gaulin E."/>
            <person name="Govers F."/>
            <person name="Hughes L."/>
            <person name="Humphray S."/>
            <person name="Jiang R.H."/>
            <person name="Judelson H."/>
            <person name="Kamoun S."/>
            <person name="Kyung K."/>
            <person name="Meijer H."/>
            <person name="Minx P."/>
            <person name="Morris P."/>
            <person name="Nelson J."/>
            <person name="Phuntumart V."/>
            <person name="Qutob D."/>
            <person name="Rehmany A."/>
            <person name="Rougon-Cardoso A."/>
            <person name="Ryden P."/>
            <person name="Torto-Alalibo T."/>
            <person name="Studholme D."/>
            <person name="Wang Y."/>
            <person name="Win J."/>
            <person name="Wood J."/>
            <person name="Clifton S.W."/>
            <person name="Rogers J."/>
            <person name="Van den Ackerveken G."/>
            <person name="Jones J.D."/>
            <person name="McDowell J.M."/>
            <person name="Beynon J."/>
            <person name="Tyler B.M."/>
        </authorList>
    </citation>
    <scope>NUCLEOTIDE SEQUENCE [LARGE SCALE GENOMIC DNA]</scope>
    <source>
        <strain evidence="2">Emoy2</strain>
    </source>
</reference>
<dbReference type="HOGENOM" id="CLU_2693043_0_0_1"/>
<protein>
    <submittedName>
        <fullName evidence="1">Uncharacterized protein</fullName>
    </submittedName>
</protein>
<sequence length="74" mass="8630">MGTIRLQWNRAFAWRRGDARYVATMETNTGKSYLGYTRRTSIFTGRVVDCIRSTVEHRADFRRARTITRGETSP</sequence>
<proteinExistence type="predicted"/>
<dbReference type="EMBL" id="JH598031">
    <property type="status" value="NOT_ANNOTATED_CDS"/>
    <property type="molecule type" value="Genomic_DNA"/>
</dbReference>
<dbReference type="Proteomes" id="UP000011713">
    <property type="component" value="Unassembled WGS sequence"/>
</dbReference>
<reference evidence="1" key="2">
    <citation type="submission" date="2015-06" db="UniProtKB">
        <authorList>
            <consortium name="EnsemblProtists"/>
        </authorList>
    </citation>
    <scope>IDENTIFICATION</scope>
    <source>
        <strain evidence="1">Emoy2</strain>
    </source>
</reference>